<feature type="region of interest" description="Disordered" evidence="5">
    <location>
        <begin position="1"/>
        <end position="190"/>
    </location>
</feature>
<feature type="zinc finger region" description="C3H1-type" evidence="4">
    <location>
        <begin position="124"/>
        <end position="151"/>
    </location>
</feature>
<evidence type="ECO:0000256" key="2">
    <source>
        <dbReference type="ARBA" id="ARBA00022771"/>
    </source>
</evidence>
<evidence type="ECO:0000313" key="8">
    <source>
        <dbReference type="Proteomes" id="UP000826271"/>
    </source>
</evidence>
<feature type="compositionally biased region" description="Polar residues" evidence="5">
    <location>
        <begin position="314"/>
        <end position="337"/>
    </location>
</feature>
<feature type="compositionally biased region" description="Polar residues" evidence="5">
    <location>
        <begin position="68"/>
        <end position="80"/>
    </location>
</feature>
<feature type="compositionally biased region" description="Basic and acidic residues" evidence="5">
    <location>
        <begin position="339"/>
        <end position="355"/>
    </location>
</feature>
<comment type="caution">
    <text evidence="7">The sequence shown here is derived from an EMBL/GenBank/DDBJ whole genome shotgun (WGS) entry which is preliminary data.</text>
</comment>
<dbReference type="InterPro" id="IPR000571">
    <property type="entry name" value="Znf_CCCH"/>
</dbReference>
<name>A0AAV6X5R6_9LAMI</name>
<evidence type="ECO:0000313" key="7">
    <source>
        <dbReference type="EMBL" id="KAG8378141.1"/>
    </source>
</evidence>
<dbReference type="AlphaFoldDB" id="A0AAV6X5R6"/>
<feature type="compositionally biased region" description="Basic and acidic residues" evidence="5">
    <location>
        <begin position="290"/>
        <end position="299"/>
    </location>
</feature>
<evidence type="ECO:0000256" key="1">
    <source>
        <dbReference type="ARBA" id="ARBA00022723"/>
    </source>
</evidence>
<keyword evidence="8" id="KW-1185">Reference proteome</keyword>
<dbReference type="InterPro" id="IPR052650">
    <property type="entry name" value="Zinc_finger_CCCH"/>
</dbReference>
<feature type="compositionally biased region" description="Basic and acidic residues" evidence="5">
    <location>
        <begin position="24"/>
        <end position="40"/>
    </location>
</feature>
<accession>A0AAV6X5R6</accession>
<gene>
    <name evidence="7" type="ORF">BUALT_Bualt08G0107200</name>
</gene>
<feature type="region of interest" description="Disordered" evidence="5">
    <location>
        <begin position="290"/>
        <end position="385"/>
    </location>
</feature>
<sequence>MGERRKRKSQWDMGEEPNHLSGMNEHRHPSHDSGRYHDFSAPRTTITPKSRDHSGWQSWDTIEENPNAPMTGSYTDNRQNAPEGKDLDGGKRYYKNMSPGFDGMEPRDYNHSHEYDRSHSQRRSGPDKICRDFASGSCRRGSQCRFSHPNSTNRREGDFMEDDTAESWRNRADQSRIPKHSYNRNDVSDPYQREDEQFVNKSRNAVPCKDFVRGNCRWGDTCRFSHHAASDGNNTFSKGTRNASFDKDNERQPYKEAKPLCKYFAAGKCDRDNCRFSHDDPNFNNVERRQDQVSDKTYEKSNWWNGPTWDDETTVSNNMKPTGWSETIVPNTNSIGETNDVKNDDRGGRSLETENKGWGIPEYTENSLNSEKHLSLPEESGSYGGPTTESIAKDNMAHNQEHLILQGSQLQNQDAIVNVHEQKTLQENRNFLFEALQENVYPVADLQKQHERVVENNLTNSFGSDVVKDPRYMTHPILFSGQSLNQNSGSMIPGNSSITSERSREQNMLSPTPSSGFSTDLNVPETHIVGPLSLQSQPQNNQIAVQSPVILEPQAPQILPNWNNSAMTNPKVSPVTNPKVFLTRRFENEQSQAYAADNSPSVPLVKTANVQPNLVAVSLHPFNPTEKSRDNNEQGNNDLAQGIEQNNRMQPQRSSPLSNVGAEFNSSKLEHPESSKSGQEVIANSDVTGGNKAIGEESKGGVEENKRSETLDGHGKVEEGNANKDEKGMRIFKNALIEFVKEILKPTWKEGRMSREAHKTVVKKVVDKVSSTIPVDRIPMTQDKVDLYLSSSKPKISKLVQAYVERSLKTDS</sequence>
<keyword evidence="1 4" id="KW-0479">Metal-binding</keyword>
<feature type="domain" description="C3H1-type" evidence="6">
    <location>
        <begin position="124"/>
        <end position="151"/>
    </location>
</feature>
<evidence type="ECO:0000256" key="4">
    <source>
        <dbReference type="PROSITE-ProRule" id="PRU00723"/>
    </source>
</evidence>
<feature type="region of interest" description="Disordered" evidence="5">
    <location>
        <begin position="647"/>
        <end position="721"/>
    </location>
</feature>
<keyword evidence="2 4" id="KW-0863">Zinc-finger</keyword>
<dbReference type="Gene3D" id="4.10.1000.10">
    <property type="entry name" value="Zinc finger, CCCH-type"/>
    <property type="match status" value="2"/>
</dbReference>
<dbReference type="InterPro" id="IPR041367">
    <property type="entry name" value="Znf-CCCH_4"/>
</dbReference>
<reference evidence="7" key="1">
    <citation type="submission" date="2019-10" db="EMBL/GenBank/DDBJ databases">
        <authorList>
            <person name="Zhang R."/>
            <person name="Pan Y."/>
            <person name="Wang J."/>
            <person name="Ma R."/>
            <person name="Yu S."/>
        </authorList>
    </citation>
    <scope>NUCLEOTIDE SEQUENCE</scope>
    <source>
        <strain evidence="7">LA-IB0</strain>
        <tissue evidence="7">Leaf</tissue>
    </source>
</reference>
<dbReference type="Proteomes" id="UP000826271">
    <property type="component" value="Unassembled WGS sequence"/>
</dbReference>
<dbReference type="PANTHER" id="PTHR36886">
    <property type="entry name" value="PROTEIN FRIGIDA-ESSENTIAL 1"/>
    <property type="match status" value="1"/>
</dbReference>
<feature type="compositionally biased region" description="Basic and acidic residues" evidence="5">
    <location>
        <begin position="166"/>
        <end position="176"/>
    </location>
</feature>
<feature type="zinc finger region" description="C3H1-type" evidence="4">
    <location>
        <begin position="202"/>
        <end position="229"/>
    </location>
</feature>
<feature type="compositionally biased region" description="Polar residues" evidence="5">
    <location>
        <begin position="647"/>
        <end position="658"/>
    </location>
</feature>
<feature type="domain" description="C3H1-type" evidence="6">
    <location>
        <begin position="202"/>
        <end position="229"/>
    </location>
</feature>
<dbReference type="GO" id="GO:0008270">
    <property type="term" value="F:zinc ion binding"/>
    <property type="evidence" value="ECO:0007669"/>
    <property type="project" value="UniProtKB-KW"/>
</dbReference>
<feature type="compositionally biased region" description="Basic and acidic residues" evidence="5">
    <location>
        <begin position="694"/>
        <end position="721"/>
    </location>
</feature>
<dbReference type="PANTHER" id="PTHR36886:SF8">
    <property type="entry name" value="ZINC FINGER CCCH DOMAIN-CONTAINING PROTEIN 38"/>
    <property type="match status" value="1"/>
</dbReference>
<dbReference type="Pfam" id="PF14608">
    <property type="entry name" value="zf-CCCH_2"/>
    <property type="match status" value="1"/>
</dbReference>
<keyword evidence="3 4" id="KW-0862">Zinc</keyword>
<organism evidence="7 8">
    <name type="scientific">Buddleja alternifolia</name>
    <dbReference type="NCBI Taxonomy" id="168488"/>
    <lineage>
        <taxon>Eukaryota</taxon>
        <taxon>Viridiplantae</taxon>
        <taxon>Streptophyta</taxon>
        <taxon>Embryophyta</taxon>
        <taxon>Tracheophyta</taxon>
        <taxon>Spermatophyta</taxon>
        <taxon>Magnoliopsida</taxon>
        <taxon>eudicotyledons</taxon>
        <taxon>Gunneridae</taxon>
        <taxon>Pentapetalae</taxon>
        <taxon>asterids</taxon>
        <taxon>lamiids</taxon>
        <taxon>Lamiales</taxon>
        <taxon>Scrophulariaceae</taxon>
        <taxon>Buddlejeae</taxon>
        <taxon>Buddleja</taxon>
    </lineage>
</organism>
<dbReference type="InterPro" id="IPR036855">
    <property type="entry name" value="Znf_CCCH_sf"/>
</dbReference>
<dbReference type="PROSITE" id="PS50103">
    <property type="entry name" value="ZF_C3H1"/>
    <property type="match status" value="3"/>
</dbReference>
<dbReference type="Pfam" id="PF18044">
    <property type="entry name" value="zf-CCCH_4"/>
    <property type="match status" value="2"/>
</dbReference>
<feature type="zinc finger region" description="C3H1-type" evidence="4">
    <location>
        <begin position="255"/>
        <end position="281"/>
    </location>
</feature>
<dbReference type="SUPFAM" id="SSF90229">
    <property type="entry name" value="CCCH zinc finger"/>
    <property type="match status" value="1"/>
</dbReference>
<dbReference type="SMART" id="SM00356">
    <property type="entry name" value="ZnF_C3H1"/>
    <property type="match status" value="3"/>
</dbReference>
<evidence type="ECO:0000259" key="6">
    <source>
        <dbReference type="PROSITE" id="PS50103"/>
    </source>
</evidence>
<evidence type="ECO:0000256" key="5">
    <source>
        <dbReference type="SAM" id="MobiDB-lite"/>
    </source>
</evidence>
<dbReference type="EMBL" id="WHWC01000008">
    <property type="protein sequence ID" value="KAG8378141.1"/>
    <property type="molecule type" value="Genomic_DNA"/>
</dbReference>
<feature type="region of interest" description="Disordered" evidence="5">
    <location>
        <begin position="496"/>
        <end position="516"/>
    </location>
</feature>
<proteinExistence type="predicted"/>
<feature type="compositionally biased region" description="Basic and acidic residues" evidence="5">
    <location>
        <begin position="104"/>
        <end position="131"/>
    </location>
</feature>
<protein>
    <recommendedName>
        <fullName evidence="6">C3H1-type domain-containing protein</fullName>
    </recommendedName>
</protein>
<feature type="domain" description="C3H1-type" evidence="6">
    <location>
        <begin position="255"/>
        <end position="281"/>
    </location>
</feature>
<evidence type="ECO:0000256" key="3">
    <source>
        <dbReference type="ARBA" id="ARBA00022833"/>
    </source>
</evidence>